<accession>A0ABM1R2K2</accession>
<sequence>MSVVVDVIVARDENMFEKLKKAAQDGDIGKLYELIAEDKNILDHFDKMAFCETPLHIAAEKGQTHFAMEVMSLKPSLALKLNVSGFSPMHLALQNNHIRMVRGFVAIDSSLVSIKGRGRITPLHHVARIGDAELLSEFLFACPSSVNGLTIKCETVVHIAVKNHQIMAFKVLLGWVKRVNREDILDWKDEYGNTVFHIAASINQTELF</sequence>
<dbReference type="SMART" id="SM00248">
    <property type="entry name" value="ANK"/>
    <property type="match status" value="3"/>
</dbReference>
<reference evidence="1" key="1">
    <citation type="journal article" date="2014" name="Nat. Commun.">
        <title>The emerging biofuel crop Camelina sativa retains a highly undifferentiated hexaploid genome structure.</title>
        <authorList>
            <person name="Kagale S."/>
            <person name="Koh C."/>
            <person name="Nixon J."/>
            <person name="Bollina V."/>
            <person name="Clarke W.E."/>
            <person name="Tuteja R."/>
            <person name="Spillane C."/>
            <person name="Robinson S.J."/>
            <person name="Links M.G."/>
            <person name="Clarke C."/>
            <person name="Higgins E.E."/>
            <person name="Huebert T."/>
            <person name="Sharpe A.G."/>
            <person name="Parkin I.A."/>
        </authorList>
    </citation>
    <scope>NUCLEOTIDE SEQUENCE [LARGE SCALE GENOMIC DNA]</scope>
    <source>
        <strain evidence="1">cv. DH55</strain>
    </source>
</reference>
<dbReference type="Gene3D" id="1.25.40.20">
    <property type="entry name" value="Ankyrin repeat-containing domain"/>
    <property type="match status" value="1"/>
</dbReference>
<dbReference type="Proteomes" id="UP000694864">
    <property type="component" value="Chromosome 16"/>
</dbReference>
<name>A0ABM1R2K2_CAMSA</name>
<dbReference type="Pfam" id="PF12796">
    <property type="entry name" value="Ank_2"/>
    <property type="match status" value="1"/>
</dbReference>
<evidence type="ECO:0000313" key="1">
    <source>
        <dbReference type="Proteomes" id="UP000694864"/>
    </source>
</evidence>
<proteinExistence type="predicted"/>
<dbReference type="InterPro" id="IPR002110">
    <property type="entry name" value="Ankyrin_rpt"/>
</dbReference>
<dbReference type="RefSeq" id="XP_019093240.1">
    <property type="nucleotide sequence ID" value="XM_019237695.1"/>
</dbReference>
<dbReference type="PANTHER" id="PTHR24128:SF107">
    <property type="entry name" value="PGG DOMAIN-CONTAINING PROTEIN"/>
    <property type="match status" value="1"/>
</dbReference>
<protein>
    <submittedName>
        <fullName evidence="2">Alpha-latrocrustotoxin-Lt1a-like</fullName>
    </submittedName>
</protein>
<dbReference type="SUPFAM" id="SSF48403">
    <property type="entry name" value="Ankyrin repeat"/>
    <property type="match status" value="1"/>
</dbReference>
<dbReference type="InterPro" id="IPR036770">
    <property type="entry name" value="Ankyrin_rpt-contain_sf"/>
</dbReference>
<evidence type="ECO:0000313" key="2">
    <source>
        <dbReference type="RefSeq" id="XP_019093240.1"/>
    </source>
</evidence>
<keyword evidence="1" id="KW-1185">Reference proteome</keyword>
<gene>
    <name evidence="2" type="primary">LOC104753395</name>
</gene>
<dbReference type="PANTHER" id="PTHR24128">
    <property type="entry name" value="HOMEOBOX PROTEIN WARIAI"/>
    <property type="match status" value="1"/>
</dbReference>
<organism evidence="1 2">
    <name type="scientific">Camelina sativa</name>
    <name type="common">False flax</name>
    <name type="synonym">Myagrum sativum</name>
    <dbReference type="NCBI Taxonomy" id="90675"/>
    <lineage>
        <taxon>Eukaryota</taxon>
        <taxon>Viridiplantae</taxon>
        <taxon>Streptophyta</taxon>
        <taxon>Embryophyta</taxon>
        <taxon>Tracheophyta</taxon>
        <taxon>Spermatophyta</taxon>
        <taxon>Magnoliopsida</taxon>
        <taxon>eudicotyledons</taxon>
        <taxon>Gunneridae</taxon>
        <taxon>Pentapetalae</taxon>
        <taxon>rosids</taxon>
        <taxon>malvids</taxon>
        <taxon>Brassicales</taxon>
        <taxon>Brassicaceae</taxon>
        <taxon>Camelineae</taxon>
        <taxon>Camelina</taxon>
    </lineage>
</organism>
<dbReference type="GeneID" id="104753395"/>
<reference evidence="2" key="2">
    <citation type="submission" date="2025-08" db="UniProtKB">
        <authorList>
            <consortium name="RefSeq"/>
        </authorList>
    </citation>
    <scope>IDENTIFICATION</scope>
    <source>
        <tissue evidence="2">Leaf</tissue>
    </source>
</reference>